<dbReference type="AlphaFoldDB" id="I7MH01"/>
<proteinExistence type="predicted"/>
<dbReference type="EMBL" id="GG662536">
    <property type="protein sequence ID" value="EAR85637.2"/>
    <property type="molecule type" value="Genomic_DNA"/>
</dbReference>
<evidence type="ECO:0000313" key="1">
    <source>
        <dbReference type="EMBL" id="EAR85637.2"/>
    </source>
</evidence>
<dbReference type="InParanoid" id="I7MH01"/>
<name>I7MH01_TETTS</name>
<evidence type="ECO:0000313" key="2">
    <source>
        <dbReference type="Proteomes" id="UP000009168"/>
    </source>
</evidence>
<dbReference type="Proteomes" id="UP000009168">
    <property type="component" value="Unassembled WGS sequence"/>
</dbReference>
<protein>
    <submittedName>
        <fullName evidence="1">Uncharacterized protein</fullName>
    </submittedName>
</protein>
<dbReference type="RefSeq" id="XP_001033300.2">
    <property type="nucleotide sequence ID" value="XM_001033300.2"/>
</dbReference>
<gene>
    <name evidence="1" type="ORF">TTHERM_00420450</name>
</gene>
<organism evidence="1 2">
    <name type="scientific">Tetrahymena thermophila (strain SB210)</name>
    <dbReference type="NCBI Taxonomy" id="312017"/>
    <lineage>
        <taxon>Eukaryota</taxon>
        <taxon>Sar</taxon>
        <taxon>Alveolata</taxon>
        <taxon>Ciliophora</taxon>
        <taxon>Intramacronucleata</taxon>
        <taxon>Oligohymenophorea</taxon>
        <taxon>Hymenostomatida</taxon>
        <taxon>Tetrahymenina</taxon>
        <taxon>Tetrahymenidae</taxon>
        <taxon>Tetrahymena</taxon>
    </lineage>
</organism>
<accession>I7MH01</accession>
<sequence>MSQIYIKLESQENTKLILRTISNFKLINTITLEVEAISFFNTIPPEFSDLYHIKVLEMRFISNCFSLEDEYKGLLQFKELLAKFYQLEELILIFQNCQSVKILSLFQKQCTQKSVNEMISQNESFLQNLKKLSIQQINSFMDISNEEIADINQNDLIFENINEIRIIVQLCFFDSDLMLKFLQKIFKNQKIIKIQLDEITIQYNYYLKSLTYQTKQKEVDNIVRDVIIQFLKTYQVEIDEINFEILSDLELDDSIQTITDIYQQKLQSISIFMKEINIVRSLKEIFENIQFQVIKLHLMNCYLTDEVMQQLILGLSLQKLAKIILIDVSLNICNKSNTLSMKNSKVRSKLFFQEDVYSLQTTYEFLIQMQSKQLKNICLTTPCFDLKLEQQILYFTLKQGNIQKYELDFFNLMISSDRESITELILSYDCQKANVNKLLHLWKSFSTLQYLKSFSGFFSTQSQLDDQQTKQFFGILNQLKQLETLELTGPNLLTEKKQEEYLEVALKNQINLKVLNIKLKFLQNVKICNICQSISQGLQYQTNLISLTIVVFSDNINLQDGDSLFNCLKYLLKLEYLKIVFKNIMASLNIKVKENYKLQENLFSNLKYLKFLKQLEINFQLNSSFDCDQIILDSCKLPSIQNLRLNLGEQHYTQNSYSIKQSLQSILTGENQDNKNLSIYIDVNNLTFYFLRENYEILLNAGDCLYKNSQLFKNNFEQDIQFQNNVLQSLIQYDNLKDQMKIFNFQMININLNEQDKFINQYYELSNFLQKYNQLQYVSLSFKMINLDLLVAILETCSAMKNLVQFKINTSFLFEQNSSQTDENIQKIKNYVSSIYQNCKTLNYLEFQNQSNLIENNFCQTTKIKMKLDLLHSFFEIKVLICFLPQLSLIDSLKLDIYPQNQTSSILLDSVNLISPLINSMSKLAFFHTKLISTFNANLQIPASFLQFLKIQSCLNQYSLSFPQVEFKFLQDQPIKQGCIQILLYDCSSIVIVNEFLKTNQNYIFEISLILKCKKLQEKVGIGEFIKQLSTMKMLQKFIIQSDSKIFRYNRTFNYLFVFSLFICYRQFCRQKLLNQSIAFKKLNQFYRSEIYYDMIKLGLTPQLPQIDIQYNDFIESFVGGQIGFENVGEEDFLDVNRFIIYTEPISIDQGNDSFAFQFLNASDKNVQLDEFFM</sequence>
<dbReference type="GeneID" id="7831439"/>
<keyword evidence="2" id="KW-1185">Reference proteome</keyword>
<reference evidence="2" key="1">
    <citation type="journal article" date="2006" name="PLoS Biol.">
        <title>Macronuclear genome sequence of the ciliate Tetrahymena thermophila, a model eukaryote.</title>
        <authorList>
            <person name="Eisen J.A."/>
            <person name="Coyne R.S."/>
            <person name="Wu M."/>
            <person name="Wu D."/>
            <person name="Thiagarajan M."/>
            <person name="Wortman J.R."/>
            <person name="Badger J.H."/>
            <person name="Ren Q."/>
            <person name="Amedeo P."/>
            <person name="Jones K.M."/>
            <person name="Tallon L.J."/>
            <person name="Delcher A.L."/>
            <person name="Salzberg S.L."/>
            <person name="Silva J.C."/>
            <person name="Haas B.J."/>
            <person name="Majoros W.H."/>
            <person name="Farzad M."/>
            <person name="Carlton J.M."/>
            <person name="Smith R.K. Jr."/>
            <person name="Garg J."/>
            <person name="Pearlman R.E."/>
            <person name="Karrer K.M."/>
            <person name="Sun L."/>
            <person name="Manning G."/>
            <person name="Elde N.C."/>
            <person name="Turkewitz A.P."/>
            <person name="Asai D.J."/>
            <person name="Wilkes D.E."/>
            <person name="Wang Y."/>
            <person name="Cai H."/>
            <person name="Collins K."/>
            <person name="Stewart B.A."/>
            <person name="Lee S.R."/>
            <person name="Wilamowska K."/>
            <person name="Weinberg Z."/>
            <person name="Ruzzo W.L."/>
            <person name="Wloga D."/>
            <person name="Gaertig J."/>
            <person name="Frankel J."/>
            <person name="Tsao C.-C."/>
            <person name="Gorovsky M.A."/>
            <person name="Keeling P.J."/>
            <person name="Waller R.F."/>
            <person name="Patron N.J."/>
            <person name="Cherry J.M."/>
            <person name="Stover N.A."/>
            <person name="Krieger C.J."/>
            <person name="del Toro C."/>
            <person name="Ryder H.F."/>
            <person name="Williamson S.C."/>
            <person name="Barbeau R.A."/>
            <person name="Hamilton E.P."/>
            <person name="Orias E."/>
        </authorList>
    </citation>
    <scope>NUCLEOTIDE SEQUENCE [LARGE SCALE GENOMIC DNA]</scope>
    <source>
        <strain evidence="2">SB210</strain>
    </source>
</reference>
<dbReference type="KEGG" id="tet:TTHERM_00420450"/>